<evidence type="ECO:0000256" key="8">
    <source>
        <dbReference type="ARBA" id="ARBA00022989"/>
    </source>
</evidence>
<dbReference type="SUPFAM" id="SSF55874">
    <property type="entry name" value="ATPase domain of HSP90 chaperone/DNA topoisomerase II/histidine kinase"/>
    <property type="match status" value="1"/>
</dbReference>
<protein>
    <recommendedName>
        <fullName evidence="3">histidine kinase</fullName>
        <ecNumber evidence="3">2.7.13.3</ecNumber>
    </recommendedName>
</protein>
<dbReference type="InterPro" id="IPR050351">
    <property type="entry name" value="BphY/WalK/GraS-like"/>
</dbReference>
<evidence type="ECO:0000256" key="6">
    <source>
        <dbReference type="ARBA" id="ARBA00022692"/>
    </source>
</evidence>
<evidence type="ECO:0000256" key="10">
    <source>
        <dbReference type="SAM" id="Phobius"/>
    </source>
</evidence>
<dbReference type="SMART" id="SM00387">
    <property type="entry name" value="HATPase_c"/>
    <property type="match status" value="1"/>
</dbReference>
<comment type="caution">
    <text evidence="12">The sequence shown here is derived from an EMBL/GenBank/DDBJ whole genome shotgun (WGS) entry which is preliminary data.</text>
</comment>
<keyword evidence="9 10" id="KW-0472">Membrane</keyword>
<keyword evidence="7 12" id="KW-0418">Kinase</keyword>
<accession>A0A644Z0I4</accession>
<dbReference type="PROSITE" id="PS50109">
    <property type="entry name" value="HIS_KIN"/>
    <property type="match status" value="1"/>
</dbReference>
<dbReference type="PANTHER" id="PTHR45453">
    <property type="entry name" value="PHOSPHATE REGULON SENSOR PROTEIN PHOR"/>
    <property type="match status" value="1"/>
</dbReference>
<evidence type="ECO:0000256" key="3">
    <source>
        <dbReference type="ARBA" id="ARBA00012438"/>
    </source>
</evidence>
<dbReference type="GO" id="GO:0016036">
    <property type="term" value="P:cellular response to phosphate starvation"/>
    <property type="evidence" value="ECO:0007669"/>
    <property type="project" value="TreeGrafter"/>
</dbReference>
<dbReference type="GO" id="GO:0004721">
    <property type="term" value="F:phosphoprotein phosphatase activity"/>
    <property type="evidence" value="ECO:0007669"/>
    <property type="project" value="TreeGrafter"/>
</dbReference>
<feature type="transmembrane region" description="Helical" evidence="10">
    <location>
        <begin position="38"/>
        <end position="60"/>
    </location>
</feature>
<dbReference type="Pfam" id="PF02518">
    <property type="entry name" value="HATPase_c"/>
    <property type="match status" value="1"/>
</dbReference>
<dbReference type="InterPro" id="IPR004358">
    <property type="entry name" value="Sig_transdc_His_kin-like_C"/>
</dbReference>
<evidence type="ECO:0000256" key="7">
    <source>
        <dbReference type="ARBA" id="ARBA00022777"/>
    </source>
</evidence>
<evidence type="ECO:0000256" key="1">
    <source>
        <dbReference type="ARBA" id="ARBA00000085"/>
    </source>
</evidence>
<dbReference type="PRINTS" id="PR00344">
    <property type="entry name" value="BCTRLSENSOR"/>
</dbReference>
<keyword evidence="4" id="KW-1003">Cell membrane</keyword>
<dbReference type="EC" id="2.7.13.3" evidence="3"/>
<dbReference type="InterPro" id="IPR005467">
    <property type="entry name" value="His_kinase_dom"/>
</dbReference>
<feature type="domain" description="Histidine kinase" evidence="11">
    <location>
        <begin position="122"/>
        <end position="323"/>
    </location>
</feature>
<comment type="catalytic activity">
    <reaction evidence="1">
        <text>ATP + protein L-histidine = ADP + protein N-phospho-L-histidine.</text>
        <dbReference type="EC" id="2.7.13.3"/>
    </reaction>
</comment>
<keyword evidence="6 10" id="KW-0812">Transmembrane</keyword>
<comment type="subcellular location">
    <subcellularLocation>
        <location evidence="2">Cell membrane</location>
        <topology evidence="2">Multi-pass membrane protein</topology>
    </subcellularLocation>
</comment>
<dbReference type="Gene3D" id="3.30.565.10">
    <property type="entry name" value="Histidine kinase-like ATPase, C-terminal domain"/>
    <property type="match status" value="1"/>
</dbReference>
<feature type="transmembrane region" description="Helical" evidence="10">
    <location>
        <begin position="12"/>
        <end position="32"/>
    </location>
</feature>
<reference evidence="12" key="1">
    <citation type="submission" date="2019-08" db="EMBL/GenBank/DDBJ databases">
        <authorList>
            <person name="Kucharzyk K."/>
            <person name="Murdoch R.W."/>
            <person name="Higgins S."/>
            <person name="Loffler F."/>
        </authorList>
    </citation>
    <scope>NUCLEOTIDE SEQUENCE</scope>
</reference>
<dbReference type="InterPro" id="IPR036890">
    <property type="entry name" value="HATPase_C_sf"/>
</dbReference>
<evidence type="ECO:0000256" key="5">
    <source>
        <dbReference type="ARBA" id="ARBA00022679"/>
    </source>
</evidence>
<dbReference type="PANTHER" id="PTHR45453:SF2">
    <property type="entry name" value="HISTIDINE KINASE"/>
    <property type="match status" value="1"/>
</dbReference>
<dbReference type="InterPro" id="IPR003594">
    <property type="entry name" value="HATPase_dom"/>
</dbReference>
<keyword evidence="5 12" id="KW-0808">Transferase</keyword>
<dbReference type="GO" id="GO:0000155">
    <property type="term" value="F:phosphorelay sensor kinase activity"/>
    <property type="evidence" value="ECO:0007669"/>
    <property type="project" value="TreeGrafter"/>
</dbReference>
<evidence type="ECO:0000256" key="9">
    <source>
        <dbReference type="ARBA" id="ARBA00023136"/>
    </source>
</evidence>
<evidence type="ECO:0000256" key="2">
    <source>
        <dbReference type="ARBA" id="ARBA00004651"/>
    </source>
</evidence>
<organism evidence="12">
    <name type="scientific">bioreactor metagenome</name>
    <dbReference type="NCBI Taxonomy" id="1076179"/>
    <lineage>
        <taxon>unclassified sequences</taxon>
        <taxon>metagenomes</taxon>
        <taxon>ecological metagenomes</taxon>
    </lineage>
</organism>
<dbReference type="GO" id="GO:0005886">
    <property type="term" value="C:plasma membrane"/>
    <property type="evidence" value="ECO:0007669"/>
    <property type="project" value="UniProtKB-SubCell"/>
</dbReference>
<dbReference type="EMBL" id="VSSQ01006959">
    <property type="protein sequence ID" value="MPM34390.1"/>
    <property type="molecule type" value="Genomic_DNA"/>
</dbReference>
<dbReference type="AlphaFoldDB" id="A0A644Z0I4"/>
<evidence type="ECO:0000259" key="11">
    <source>
        <dbReference type="PROSITE" id="PS50109"/>
    </source>
</evidence>
<proteinExistence type="predicted"/>
<keyword evidence="8 10" id="KW-1133">Transmembrane helix</keyword>
<name>A0A644Z0I4_9ZZZZ</name>
<sequence>MLLQYLRRQYKLLLFLAASAAIFAGVLSLYAYPAEAVGYAALLCIVLGLLFFAVGYAGFLRRHRELERLKKAVYETVLPLPRPRSALEADYQALLNAVCAHRARLLTQSENSRQDLLDYYTLWAHQIKTPIAAGRLLLQSGGETDREALSAELLKIEEYVEMVLGYLRLDSDSTDYVLRRCKLDEIIRASLRRYARLFILKKLTLEFHETHRTLLTDEKWLGFVLGQILSNAIKYTPEGGTVRIYPDGETLAIADNGIGIRPEDLPRVFEKGFTGYNGREDRKATGIGLYLSRRVLTNLGHGITIVSRPGAGTIVRLLLHDGRQVEE</sequence>
<evidence type="ECO:0000256" key="4">
    <source>
        <dbReference type="ARBA" id="ARBA00022475"/>
    </source>
</evidence>
<evidence type="ECO:0000313" key="12">
    <source>
        <dbReference type="EMBL" id="MPM34390.1"/>
    </source>
</evidence>
<gene>
    <name evidence="12" type="primary">graS_9</name>
    <name evidence="12" type="ORF">SDC9_80973</name>
</gene>